<evidence type="ECO:0000313" key="3">
    <source>
        <dbReference type="Proteomes" id="UP001273209"/>
    </source>
</evidence>
<name>A0AAE1IF09_9HYPO</name>
<reference evidence="2" key="1">
    <citation type="submission" date="2023-11" db="EMBL/GenBank/DDBJ databases">
        <title>The genome sequences of three competitors of mushroom-forming fungi.</title>
        <authorList>
            <person name="Beijen E."/>
            <person name="Ohm R.A."/>
        </authorList>
    </citation>
    <scope>NUCLEOTIDE SEQUENCE</scope>
    <source>
        <strain evidence="2">CBS 100526</strain>
    </source>
</reference>
<dbReference type="GeneID" id="87918575"/>
<dbReference type="RefSeq" id="XP_062756791.1">
    <property type="nucleotide sequence ID" value="XM_062898670.1"/>
</dbReference>
<sequence>MPAIYHGAGHREEGRQTVLDKAGLSRLIHSPLSVPVFSPPGFPQRTRPAVAYHQPASAARSTLVDARHGISRMARLSQAAMKHTLVMSIPAFPGPVQDEIRVIRQGVPWPPKRAVGIRRKDCLSALHCTALQRGRSGVVMDRCAATALLLQGNQLVLPPAKRRDPEAMRDCDAIQCDLMRCDTMRYSGGRYRIPAAPARLASLCSRACAACTSRLVPPLHSNPHERLRLAQVPVRTRTCTRAAGPLIGPPPKARRNEWLVQEGARAIGRPTRGGWRPLIGCSRSPSSSQPGVSGFISVLSEAAHQRHEYKYQYRQQYQSSSQHQHRGLRSRAPASSVRLSVCLCGRHGNGMRWPVRRSTCCGLPLRTVRRRSTLETGHYALCDTTACSAQCGDASRTGPSHGHAPLRPRPRWRHSNWCISTPPQPHTLPAPKVSDPKHHHTPPLWLLRPTSSCRQAFPVPSSLILAACLPPTCPVQVAQLLSPLPPFPPKKETQHQAGQNIYFVPQKKKTQPSYLGSKYHHHSSTPESAWRLDLAISIARFCNGAPLALQLSASNRPAEARPSHRSASPRIVCPE</sequence>
<proteinExistence type="predicted"/>
<dbReference type="AlphaFoldDB" id="A0AAE1IF09"/>
<evidence type="ECO:0000256" key="1">
    <source>
        <dbReference type="SAM" id="MobiDB-lite"/>
    </source>
</evidence>
<evidence type="ECO:0000313" key="2">
    <source>
        <dbReference type="EMBL" id="KAK4076681.1"/>
    </source>
</evidence>
<dbReference type="EMBL" id="JAWRVG010000013">
    <property type="protein sequence ID" value="KAK4076681.1"/>
    <property type="molecule type" value="Genomic_DNA"/>
</dbReference>
<dbReference type="Proteomes" id="UP001273209">
    <property type="component" value="Unassembled WGS sequence"/>
</dbReference>
<gene>
    <name evidence="2" type="ORF">Triagg1_4284</name>
</gene>
<organism evidence="2 3">
    <name type="scientific">Trichoderma aggressivum f. europaeum</name>
    <dbReference type="NCBI Taxonomy" id="173218"/>
    <lineage>
        <taxon>Eukaryota</taxon>
        <taxon>Fungi</taxon>
        <taxon>Dikarya</taxon>
        <taxon>Ascomycota</taxon>
        <taxon>Pezizomycotina</taxon>
        <taxon>Sordariomycetes</taxon>
        <taxon>Hypocreomycetidae</taxon>
        <taxon>Hypocreales</taxon>
        <taxon>Hypocreaceae</taxon>
        <taxon>Trichoderma</taxon>
    </lineage>
</organism>
<feature type="region of interest" description="Disordered" evidence="1">
    <location>
        <begin position="553"/>
        <end position="575"/>
    </location>
</feature>
<accession>A0AAE1IF09</accession>
<keyword evidence="3" id="KW-1185">Reference proteome</keyword>
<comment type="caution">
    <text evidence="2">The sequence shown here is derived from an EMBL/GenBank/DDBJ whole genome shotgun (WGS) entry which is preliminary data.</text>
</comment>
<protein>
    <submittedName>
        <fullName evidence="2">Uncharacterized protein</fullName>
    </submittedName>
</protein>